<name>A0A9E7MIP9_9CAUD</name>
<sequence>MDMRNSTQSLQSLMDRAINALRRYYAAPESERTECLRETARSFVAARQHFFTREGEPDWLGRTYAYRSWVREVMGAANIPADDLPTIQSAIRYHTGNALREQLSEDEMDALGLKHSSPRERSVEKRERNSETLALFGGGSAITDADDVVRAAALVETFTRRIRLGDLDAADRRRVAAALEGMCARVADVVAEAKRRKRAAE</sequence>
<accession>A0A9E7MIP9</accession>
<proteinExistence type="predicted"/>
<evidence type="ECO:0000313" key="1">
    <source>
        <dbReference type="EMBL" id="USL85069.1"/>
    </source>
</evidence>
<organism evidence="1">
    <name type="scientific">Arthrobacter phage SWEP2</name>
    <dbReference type="NCBI Taxonomy" id="2945958"/>
    <lineage>
        <taxon>Viruses</taxon>
        <taxon>Duplodnaviria</taxon>
        <taxon>Heunggongvirae</taxon>
        <taxon>Uroviricota</taxon>
        <taxon>Caudoviricetes</taxon>
        <taxon>Casidaviridae</taxon>
        <taxon>Swepdovirus</taxon>
        <taxon>Swepdovirus SWEP2</taxon>
    </lineage>
</organism>
<protein>
    <submittedName>
        <fullName evidence="1">Uncharacterized protein</fullName>
    </submittedName>
</protein>
<dbReference type="EMBL" id="ON528933">
    <property type="protein sequence ID" value="USL85069.1"/>
    <property type="molecule type" value="Genomic_DNA"/>
</dbReference>
<reference evidence="1" key="1">
    <citation type="submission" date="2022-05" db="EMBL/GenBank/DDBJ databases">
        <authorList>
            <person name="Ruan C."/>
        </authorList>
    </citation>
    <scope>NUCLEOTIDE SEQUENCE</scope>
</reference>